<evidence type="ECO:0000313" key="2">
    <source>
        <dbReference type="EMBL" id="KAG5501409.1"/>
    </source>
</evidence>
<dbReference type="EMBL" id="JAFJZO010000027">
    <property type="protein sequence ID" value="KAG5501409.1"/>
    <property type="molecule type" value="Genomic_DNA"/>
</dbReference>
<feature type="compositionally biased region" description="Polar residues" evidence="1">
    <location>
        <begin position="157"/>
        <end position="172"/>
    </location>
</feature>
<dbReference type="RefSeq" id="XP_067756032.1">
    <property type="nucleotide sequence ID" value="XM_067899242.1"/>
</dbReference>
<sequence length="880" mass="96540">MTVIGSPSLVDADDSDAHVQRLLARVRNLPGSDDYAASPYPSRGPTPRPVPSSVQAQQNRFRPNAAFATQSPPTSSSVTFPPQAILTTPTVAGKLRTATPPQHYPFEDGHNTVADVTASTGDGLHWHDRESPTKYSSALMQALSRTEGAAALKSPWTPVTQHGGSSAYSSDTDAAKWSSGDIPPDMYVEAMRAKVAKQQWIALEKARQEVLEEARRRRDCPFVPQVSPYAARMQRPASLRPENRFKAEVIRRKHWVAKRQEEEVERELQPCTFRPLTLRIAQLDPAAIKPPPAVTTVFHDLYAEAEDRRVFERDIKPQLLHQLEKHQRVSQRPMAPTELAAVVERLCARGVVRSGNGVGASPTKGKADGVPYGDDAQSAECAVSNGEVRRPMLSLETKRIVAAQIAAGERDGDIVRQLYRNTDEGFAQVQLKREIEEEHERLAHAERATALAHERKRLQQEHHRVVLVAKFRALAQHVAGAQTRTHRGTAPQSVVQLARASLDILSAEEAEELLGAMEYCGRQKLTEREFVVVVFRYLAEQQVTPAQSALLRTAPPPPLSTRRAASATTLKRAGRASGIADKVEDLSPGFPHVKREKVDPEVIEQVRARRAAELREWKQENERRRAIRDGILTEDSECTFQPAPRRLIPYECRPDVTVPVRSTKSEELRRTYVGARMQGAAPPLAVAPMTPPVSTQTFPASRVTARELFSRGPSDPIRPRTHARSRSAAARSVPSTQPEGGAAALTSTTSVPVTATSPVVRPCQPPEDAGALSVLPARKAAPTELEPRSGSHAAALGGSPTPSLGRDASTSPAPEMTKKVQSNQLAPHPRSACPCHSPATSFPASFLIHQITHCTPEERTRLGRELLLRQMRELQRRSGA</sequence>
<feature type="region of interest" description="Disordered" evidence="1">
    <location>
        <begin position="781"/>
        <end position="833"/>
    </location>
</feature>
<feature type="region of interest" description="Disordered" evidence="1">
    <location>
        <begin position="708"/>
        <end position="750"/>
    </location>
</feature>
<feature type="region of interest" description="Disordered" evidence="1">
    <location>
        <begin position="28"/>
        <end position="57"/>
    </location>
</feature>
<evidence type="ECO:0000313" key="3">
    <source>
        <dbReference type="Proteomes" id="UP000674318"/>
    </source>
</evidence>
<comment type="caution">
    <text evidence="2">The sequence shown here is derived from an EMBL/GenBank/DDBJ whole genome shotgun (WGS) entry which is preliminary data.</text>
</comment>
<name>A0A836L7L8_9TRYP</name>
<reference evidence="2 3" key="1">
    <citation type="submission" date="2021-02" db="EMBL/GenBank/DDBJ databases">
        <title>Porcisia hertigi Genome sequencing and assembly.</title>
        <authorList>
            <person name="Almutairi H."/>
            <person name="Gatherer D."/>
        </authorList>
    </citation>
    <scope>NUCLEOTIDE SEQUENCE [LARGE SCALE GENOMIC DNA]</scope>
    <source>
        <strain evidence="2 3">C119</strain>
    </source>
</reference>
<evidence type="ECO:0000256" key="1">
    <source>
        <dbReference type="SAM" id="MobiDB-lite"/>
    </source>
</evidence>
<feature type="region of interest" description="Disordered" evidence="1">
    <location>
        <begin position="155"/>
        <end position="176"/>
    </location>
</feature>
<proteinExistence type="predicted"/>
<dbReference type="OrthoDB" id="265282at2759"/>
<dbReference type="KEGG" id="phet:94289319"/>
<keyword evidence="3" id="KW-1185">Reference proteome</keyword>
<organism evidence="2 3">
    <name type="scientific">Porcisia hertigi</name>
    <dbReference type="NCBI Taxonomy" id="2761500"/>
    <lineage>
        <taxon>Eukaryota</taxon>
        <taxon>Discoba</taxon>
        <taxon>Euglenozoa</taxon>
        <taxon>Kinetoplastea</taxon>
        <taxon>Metakinetoplastina</taxon>
        <taxon>Trypanosomatida</taxon>
        <taxon>Trypanosomatidae</taxon>
        <taxon>Leishmaniinae</taxon>
        <taxon>Porcisia</taxon>
    </lineage>
</organism>
<accession>A0A836L7L8</accession>
<dbReference type="Proteomes" id="UP000674318">
    <property type="component" value="Unassembled WGS sequence"/>
</dbReference>
<gene>
    <name evidence="2" type="ORF">JKF63_03222</name>
</gene>
<dbReference type="AlphaFoldDB" id="A0A836L7L8"/>
<protein>
    <submittedName>
        <fullName evidence="2">Uncharacterized protein</fullName>
    </submittedName>
</protein>
<dbReference type="GeneID" id="94289319"/>